<dbReference type="VEuPathDB" id="FungiDB:CC1G_08203"/>
<dbReference type="AlphaFoldDB" id="A8P7D2"/>
<evidence type="ECO:0000313" key="2">
    <source>
        <dbReference type="EMBL" id="EAU82452.1"/>
    </source>
</evidence>
<proteinExistence type="predicted"/>
<dbReference type="Proteomes" id="UP000001861">
    <property type="component" value="Unassembled WGS sequence"/>
</dbReference>
<evidence type="ECO:0000313" key="3">
    <source>
        <dbReference type="Proteomes" id="UP000001861"/>
    </source>
</evidence>
<feature type="transmembrane region" description="Helical" evidence="1">
    <location>
        <begin position="154"/>
        <end position="175"/>
    </location>
</feature>
<keyword evidence="3" id="KW-1185">Reference proteome</keyword>
<dbReference type="EMBL" id="AACS02000005">
    <property type="protein sequence ID" value="EAU82452.1"/>
    <property type="molecule type" value="Genomic_DNA"/>
</dbReference>
<gene>
    <name evidence="2" type="ORF">CC1G_08203</name>
</gene>
<dbReference type="GeneID" id="6015948"/>
<keyword evidence="1" id="KW-1133">Transmembrane helix</keyword>
<sequence length="258" mass="27788">MSSARKSTRSGPRVHRLPKHLNLDYILIPAPHDLSIESATEKSPLPAIIVTPSSPSSTKDFSIAFLAPPKKPTLRERVSEYFFPKPPTSPPTAGFSPPLISTSSQCSWREKWRTWTSASRQAPIALPITSPVSGNAPASWHYDPPSKRRLPCRFIIFASIVFLLVFCHVFTHYIASSAGSMKAMSGVDGSGVVDAGVGSAVKQGWFDWQGWFGLGDYGRISLRRSGVAFASSDASIEGLASATGFPAALRSAAARNEV</sequence>
<organism evidence="2 3">
    <name type="scientific">Coprinopsis cinerea (strain Okayama-7 / 130 / ATCC MYA-4618 / FGSC 9003)</name>
    <name type="common">Inky cap fungus</name>
    <name type="synonym">Hormographiella aspergillata</name>
    <dbReference type="NCBI Taxonomy" id="240176"/>
    <lineage>
        <taxon>Eukaryota</taxon>
        <taxon>Fungi</taxon>
        <taxon>Dikarya</taxon>
        <taxon>Basidiomycota</taxon>
        <taxon>Agaricomycotina</taxon>
        <taxon>Agaricomycetes</taxon>
        <taxon>Agaricomycetidae</taxon>
        <taxon>Agaricales</taxon>
        <taxon>Agaricineae</taxon>
        <taxon>Psathyrellaceae</taxon>
        <taxon>Coprinopsis</taxon>
    </lineage>
</organism>
<dbReference type="RefSeq" id="XP_001839336.1">
    <property type="nucleotide sequence ID" value="XM_001839284.1"/>
</dbReference>
<accession>A8P7D2</accession>
<keyword evidence="1" id="KW-0472">Membrane</keyword>
<evidence type="ECO:0000256" key="1">
    <source>
        <dbReference type="SAM" id="Phobius"/>
    </source>
</evidence>
<dbReference type="eggNOG" id="ENOG502R22Z">
    <property type="taxonomic scope" value="Eukaryota"/>
</dbReference>
<keyword evidence="1" id="KW-0812">Transmembrane</keyword>
<comment type="caution">
    <text evidence="2">The sequence shown here is derived from an EMBL/GenBank/DDBJ whole genome shotgun (WGS) entry which is preliminary data.</text>
</comment>
<protein>
    <submittedName>
        <fullName evidence="2">Uncharacterized protein</fullName>
    </submittedName>
</protein>
<dbReference type="OrthoDB" id="3259878at2759"/>
<dbReference type="KEGG" id="cci:CC1G_08203"/>
<dbReference type="InParanoid" id="A8P7D2"/>
<reference evidence="2 3" key="1">
    <citation type="journal article" date="2010" name="Proc. Natl. Acad. Sci. U.S.A.">
        <title>Insights into evolution of multicellular fungi from the assembled chromosomes of the mushroom Coprinopsis cinerea (Coprinus cinereus).</title>
        <authorList>
            <person name="Stajich J.E."/>
            <person name="Wilke S.K."/>
            <person name="Ahren D."/>
            <person name="Au C.H."/>
            <person name="Birren B.W."/>
            <person name="Borodovsky M."/>
            <person name="Burns C."/>
            <person name="Canback B."/>
            <person name="Casselton L.A."/>
            <person name="Cheng C.K."/>
            <person name="Deng J."/>
            <person name="Dietrich F.S."/>
            <person name="Fargo D.C."/>
            <person name="Farman M.L."/>
            <person name="Gathman A.C."/>
            <person name="Goldberg J."/>
            <person name="Guigo R."/>
            <person name="Hoegger P.J."/>
            <person name="Hooker J.B."/>
            <person name="Huggins A."/>
            <person name="James T.Y."/>
            <person name="Kamada T."/>
            <person name="Kilaru S."/>
            <person name="Kodira C."/>
            <person name="Kues U."/>
            <person name="Kupfer D."/>
            <person name="Kwan H.S."/>
            <person name="Lomsadze A."/>
            <person name="Li W."/>
            <person name="Lilly W.W."/>
            <person name="Ma L.J."/>
            <person name="Mackey A.J."/>
            <person name="Manning G."/>
            <person name="Martin F."/>
            <person name="Muraguchi H."/>
            <person name="Natvig D.O."/>
            <person name="Palmerini H."/>
            <person name="Ramesh M.A."/>
            <person name="Rehmeyer C.J."/>
            <person name="Roe B.A."/>
            <person name="Shenoy N."/>
            <person name="Stanke M."/>
            <person name="Ter-Hovhannisyan V."/>
            <person name="Tunlid A."/>
            <person name="Velagapudi R."/>
            <person name="Vision T.J."/>
            <person name="Zeng Q."/>
            <person name="Zolan M.E."/>
            <person name="Pukkila P.J."/>
        </authorList>
    </citation>
    <scope>NUCLEOTIDE SEQUENCE [LARGE SCALE GENOMIC DNA]</scope>
    <source>
        <strain evidence="3">Okayama-7 / 130 / ATCC MYA-4618 / FGSC 9003</strain>
    </source>
</reference>
<name>A8P7D2_COPC7</name>